<keyword evidence="4" id="KW-1185">Reference proteome</keyword>
<dbReference type="OrthoDB" id="650889at2759"/>
<dbReference type="Gramene" id="TraesCS6A02G342700.1">
    <property type="protein sequence ID" value="TraesCS6A02G342700.1"/>
    <property type="gene ID" value="TraesCS6A02G342700"/>
</dbReference>
<dbReference type="Gramene" id="TraesCAD_scaffold_094955_01G000100.1">
    <property type="protein sequence ID" value="TraesCAD_scaffold_094955_01G000100.1"/>
    <property type="gene ID" value="TraesCAD_scaffold_094955_01G000100"/>
</dbReference>
<sequence>MDPQARGEPPASEGSSNSAPTARKRTPGRWRRIPRAHPFTPSETAEEAELSMLKNAEFIENMREEDCDLLTEQDGLDFHAFKKKMVPAMRLIAKSTLHNTFFNPIQFSDTKEEHLTAEGMEAQILARFPDRKPCQQAKDFAELALAHYNEKNKTSEFELAMTLLSNCFSESCGDIYGHVNFTAVPQKQSAIVPASKTKRLFFAELMHTPSLEAYARAQPMRVLRVCTIDDDSCYGMYFNPLTVFFSMAKLLIF</sequence>
<name>A0A3B6NV42_WHEAT</name>
<gene>
    <name evidence="3" type="primary">LOC123128653</name>
</gene>
<dbReference type="Proteomes" id="UP000019116">
    <property type="component" value="Chromosome 6A"/>
</dbReference>
<dbReference type="Gramene" id="TraesLAC6A03G03347170.1">
    <property type="protein sequence ID" value="TraesLAC6A03G03347170.1"/>
    <property type="gene ID" value="TraesLAC6A03G03347170"/>
</dbReference>
<dbReference type="GeneID" id="123128653"/>
<feature type="region of interest" description="Disordered" evidence="1">
    <location>
        <begin position="1"/>
        <end position="47"/>
    </location>
</feature>
<dbReference type="RefSeq" id="XP_044404655.1">
    <property type="nucleotide sequence ID" value="XM_044548720.1"/>
</dbReference>
<dbReference type="Gramene" id="TraesWEE_scaffold_117734_01G000100.1">
    <property type="protein sequence ID" value="TraesWEE_scaffold_117734_01G000100.1"/>
    <property type="gene ID" value="TraesWEE_scaffold_117734_01G000100"/>
</dbReference>
<proteinExistence type="predicted"/>
<dbReference type="Gramene" id="TraesSYM6A03G03333110.1">
    <property type="protein sequence ID" value="TraesSYM6A03G03333110.1"/>
    <property type="gene ID" value="TraesSYM6A03G03333110"/>
</dbReference>
<dbReference type="Gramene" id="TraesROB_scaffold_223996_01G000100.1">
    <property type="protein sequence ID" value="TraesROB_scaffold_223996_01G000100.1"/>
    <property type="gene ID" value="TraesROB_scaffold_223996_01G000100"/>
</dbReference>
<evidence type="ECO:0000313" key="3">
    <source>
        <dbReference type="EnsemblPlants" id="TraesCS6A02G342700.1"/>
    </source>
</evidence>
<dbReference type="AlphaFoldDB" id="A0A3B6NV42"/>
<feature type="compositionally biased region" description="Basic residues" evidence="1">
    <location>
        <begin position="22"/>
        <end position="35"/>
    </location>
</feature>
<feature type="domain" description="DUF3615" evidence="2">
    <location>
        <begin position="141"/>
        <end position="237"/>
    </location>
</feature>
<dbReference type="Gramene" id="TraesJAG6A03G03384280.1">
    <property type="protein sequence ID" value="TraesJAG6A03G03384280.1"/>
    <property type="gene ID" value="TraesJAG6A03G03384280"/>
</dbReference>
<evidence type="ECO:0000313" key="4">
    <source>
        <dbReference type="Proteomes" id="UP000019116"/>
    </source>
</evidence>
<dbReference type="InterPro" id="IPR022059">
    <property type="entry name" value="DUF3615"/>
</dbReference>
<reference evidence="3" key="2">
    <citation type="submission" date="2018-10" db="UniProtKB">
        <authorList>
            <consortium name="EnsemblPlants"/>
        </authorList>
    </citation>
    <scope>IDENTIFICATION</scope>
</reference>
<reference evidence="3" key="1">
    <citation type="submission" date="2018-08" db="EMBL/GenBank/DDBJ databases">
        <authorList>
            <person name="Rossello M."/>
        </authorList>
    </citation>
    <scope>NUCLEOTIDE SEQUENCE [LARGE SCALE GENOMIC DNA]</scope>
    <source>
        <strain evidence="3">cv. Chinese Spring</strain>
    </source>
</reference>
<protein>
    <recommendedName>
        <fullName evidence="2">DUF3615 domain-containing protein</fullName>
    </recommendedName>
</protein>
<dbReference type="Gramene" id="TraesJUL6A03G03417150.1">
    <property type="protein sequence ID" value="TraesJUL6A03G03417150.1"/>
    <property type="gene ID" value="TraesJUL6A03G03417150"/>
</dbReference>
<dbReference type="EnsemblPlants" id="TraesCS6A02G342700.1">
    <property type="protein sequence ID" value="TraesCS6A02G342700.1"/>
    <property type="gene ID" value="TraesCS6A02G342700"/>
</dbReference>
<dbReference type="PANTHER" id="PTHR34710">
    <property type="entry name" value="OS03G0834100 PROTEIN"/>
    <property type="match status" value="1"/>
</dbReference>
<dbReference type="Gramene" id="TraesCS6A03G0882900.1">
    <property type="protein sequence ID" value="TraesCS6A03G0882900.1.CDS"/>
    <property type="gene ID" value="TraesCS6A03G0882900"/>
</dbReference>
<accession>A0A3B6NV42</accession>
<evidence type="ECO:0000259" key="2">
    <source>
        <dbReference type="Pfam" id="PF12274"/>
    </source>
</evidence>
<organism evidence="3">
    <name type="scientific">Triticum aestivum</name>
    <name type="common">Wheat</name>
    <dbReference type="NCBI Taxonomy" id="4565"/>
    <lineage>
        <taxon>Eukaryota</taxon>
        <taxon>Viridiplantae</taxon>
        <taxon>Streptophyta</taxon>
        <taxon>Embryophyta</taxon>
        <taxon>Tracheophyta</taxon>
        <taxon>Spermatophyta</taxon>
        <taxon>Magnoliopsida</taxon>
        <taxon>Liliopsida</taxon>
        <taxon>Poales</taxon>
        <taxon>Poaceae</taxon>
        <taxon>BOP clade</taxon>
        <taxon>Pooideae</taxon>
        <taxon>Triticodae</taxon>
        <taxon>Triticeae</taxon>
        <taxon>Triticinae</taxon>
        <taxon>Triticum</taxon>
    </lineage>
</organism>
<dbReference type="Gramene" id="TraesRN6A0100866300.1">
    <property type="protein sequence ID" value="TraesRN6A0100866300.1"/>
    <property type="gene ID" value="TraesRN6A0100866300"/>
</dbReference>
<dbReference type="Gramene" id="TraesCLE_scaffold_020503_01G000300.1">
    <property type="protein sequence ID" value="TraesCLE_scaffold_020503_01G000300.1"/>
    <property type="gene ID" value="TraesCLE_scaffold_020503_01G000300"/>
</dbReference>
<dbReference type="Pfam" id="PF12274">
    <property type="entry name" value="DUF3615"/>
    <property type="match status" value="1"/>
</dbReference>
<evidence type="ECO:0000256" key="1">
    <source>
        <dbReference type="SAM" id="MobiDB-lite"/>
    </source>
</evidence>
<dbReference type="PANTHER" id="PTHR34710:SF13">
    <property type="entry name" value="OS05G0547600 PROTEIN"/>
    <property type="match status" value="1"/>
</dbReference>